<dbReference type="AlphaFoldDB" id="A0AAE1CQ98"/>
<name>A0AAE1CQ98_9GAST</name>
<evidence type="ECO:0000313" key="2">
    <source>
        <dbReference type="Proteomes" id="UP001283361"/>
    </source>
</evidence>
<dbReference type="EMBL" id="JAWDGP010007193">
    <property type="protein sequence ID" value="KAK3728334.1"/>
    <property type="molecule type" value="Genomic_DNA"/>
</dbReference>
<dbReference type="Proteomes" id="UP001283361">
    <property type="component" value="Unassembled WGS sequence"/>
</dbReference>
<reference evidence="1" key="1">
    <citation type="journal article" date="2023" name="G3 (Bethesda)">
        <title>A reference genome for the long-term kleptoplast-retaining sea slug Elysia crispata morphotype clarki.</title>
        <authorList>
            <person name="Eastman K.E."/>
            <person name="Pendleton A.L."/>
            <person name="Shaikh M.A."/>
            <person name="Suttiyut T."/>
            <person name="Ogas R."/>
            <person name="Tomko P."/>
            <person name="Gavelis G."/>
            <person name="Widhalm J.R."/>
            <person name="Wisecaver J.H."/>
        </authorList>
    </citation>
    <scope>NUCLEOTIDE SEQUENCE</scope>
    <source>
        <strain evidence="1">ECLA1</strain>
    </source>
</reference>
<organism evidence="1 2">
    <name type="scientific">Elysia crispata</name>
    <name type="common">lettuce slug</name>
    <dbReference type="NCBI Taxonomy" id="231223"/>
    <lineage>
        <taxon>Eukaryota</taxon>
        <taxon>Metazoa</taxon>
        <taxon>Spiralia</taxon>
        <taxon>Lophotrochozoa</taxon>
        <taxon>Mollusca</taxon>
        <taxon>Gastropoda</taxon>
        <taxon>Heterobranchia</taxon>
        <taxon>Euthyneura</taxon>
        <taxon>Panpulmonata</taxon>
        <taxon>Sacoglossa</taxon>
        <taxon>Placobranchoidea</taxon>
        <taxon>Plakobranchidae</taxon>
        <taxon>Elysia</taxon>
    </lineage>
</organism>
<keyword evidence="2" id="KW-1185">Reference proteome</keyword>
<proteinExistence type="predicted"/>
<gene>
    <name evidence="1" type="ORF">RRG08_043959</name>
</gene>
<accession>A0AAE1CQ98</accession>
<sequence>MNRPNPEIIACTLNPNPATVITTPCRSTFNPNPEIGWFSMEDWRGGGYKYIVIISPWLLSPTAVHAARVYLDVKSADQALHGSSTYLQGMTSRNYWPFSSNLDRSRFHTFTDIASEEVGPDENLTCGMNQWGEI</sequence>
<evidence type="ECO:0000313" key="1">
    <source>
        <dbReference type="EMBL" id="KAK3728334.1"/>
    </source>
</evidence>
<comment type="caution">
    <text evidence="1">The sequence shown here is derived from an EMBL/GenBank/DDBJ whole genome shotgun (WGS) entry which is preliminary data.</text>
</comment>
<protein>
    <submittedName>
        <fullName evidence="1">Uncharacterized protein</fullName>
    </submittedName>
</protein>